<proteinExistence type="predicted"/>
<accession>A6GAH3</accession>
<dbReference type="EMBL" id="ABCS01000051">
    <property type="protein sequence ID" value="EDM77161.1"/>
    <property type="molecule type" value="Genomic_DNA"/>
</dbReference>
<dbReference type="STRING" id="391625.PPSIR1_30801"/>
<dbReference type="PANTHER" id="PTHR40065:SF3">
    <property type="entry name" value="RNA-BINDING PROTEIN YHBY"/>
    <property type="match status" value="1"/>
</dbReference>
<dbReference type="SUPFAM" id="SSF75471">
    <property type="entry name" value="YhbY-like"/>
    <property type="match status" value="1"/>
</dbReference>
<dbReference type="AlphaFoldDB" id="A6GAH3"/>
<dbReference type="PANTHER" id="PTHR40065">
    <property type="entry name" value="RNA-BINDING PROTEIN YHBY"/>
    <property type="match status" value="1"/>
</dbReference>
<evidence type="ECO:0000313" key="4">
    <source>
        <dbReference type="EMBL" id="EDM77161.1"/>
    </source>
</evidence>
<dbReference type="RefSeq" id="WP_006973715.1">
    <property type="nucleotide sequence ID" value="NZ_ABCS01000051.1"/>
</dbReference>
<protein>
    <recommendedName>
        <fullName evidence="3">CRM domain-containing protein</fullName>
    </recommendedName>
</protein>
<dbReference type="Gene3D" id="3.30.110.60">
    <property type="entry name" value="YhbY-like"/>
    <property type="match status" value="1"/>
</dbReference>
<comment type="caution">
    <text evidence="4">The sequence shown here is derived from an EMBL/GenBank/DDBJ whole genome shotgun (WGS) entry which is preliminary data.</text>
</comment>
<dbReference type="InterPro" id="IPR051925">
    <property type="entry name" value="RNA-binding_domain"/>
</dbReference>
<dbReference type="SMART" id="SM01103">
    <property type="entry name" value="CRS1_YhbY"/>
    <property type="match status" value="1"/>
</dbReference>
<dbReference type="Pfam" id="PF01985">
    <property type="entry name" value="CRS1_YhbY"/>
    <property type="match status" value="1"/>
</dbReference>
<keyword evidence="5" id="KW-1185">Reference proteome</keyword>
<evidence type="ECO:0000313" key="5">
    <source>
        <dbReference type="Proteomes" id="UP000005801"/>
    </source>
</evidence>
<dbReference type="OrthoDB" id="9797519at2"/>
<dbReference type="eggNOG" id="COG1534">
    <property type="taxonomic scope" value="Bacteria"/>
</dbReference>
<organism evidence="4 5">
    <name type="scientific">Plesiocystis pacifica SIR-1</name>
    <dbReference type="NCBI Taxonomy" id="391625"/>
    <lineage>
        <taxon>Bacteria</taxon>
        <taxon>Pseudomonadati</taxon>
        <taxon>Myxococcota</taxon>
        <taxon>Polyangia</taxon>
        <taxon>Nannocystales</taxon>
        <taxon>Nannocystaceae</taxon>
        <taxon>Plesiocystis</taxon>
    </lineage>
</organism>
<evidence type="ECO:0000256" key="2">
    <source>
        <dbReference type="PROSITE-ProRule" id="PRU00626"/>
    </source>
</evidence>
<gene>
    <name evidence="4" type="ORF">PPSIR1_30801</name>
</gene>
<dbReference type="InterPro" id="IPR001890">
    <property type="entry name" value="RNA-binding_CRM"/>
</dbReference>
<dbReference type="PROSITE" id="PS51295">
    <property type="entry name" value="CRM"/>
    <property type="match status" value="1"/>
</dbReference>
<sequence>MAYELSPKQRKFLSGMAHSLSPVVQVGAAGLTESVFAAVSEALRRHELIKVKLPKVDSAAERHALYDTLIEGSEALRVALLGRVAVIYKPRGKDLPDKPRIQLP</sequence>
<reference evidence="4 5" key="1">
    <citation type="submission" date="2007-06" db="EMBL/GenBank/DDBJ databases">
        <authorList>
            <person name="Shimkets L."/>
            <person name="Ferriera S."/>
            <person name="Johnson J."/>
            <person name="Kravitz S."/>
            <person name="Beeson K."/>
            <person name="Sutton G."/>
            <person name="Rogers Y.-H."/>
            <person name="Friedman R."/>
            <person name="Frazier M."/>
            <person name="Venter J.C."/>
        </authorList>
    </citation>
    <scope>NUCLEOTIDE SEQUENCE [LARGE SCALE GENOMIC DNA]</scope>
    <source>
        <strain evidence="4 5">SIR-1</strain>
    </source>
</reference>
<evidence type="ECO:0000259" key="3">
    <source>
        <dbReference type="PROSITE" id="PS51295"/>
    </source>
</evidence>
<dbReference type="InterPro" id="IPR035920">
    <property type="entry name" value="YhbY-like_sf"/>
</dbReference>
<dbReference type="GO" id="GO:0003723">
    <property type="term" value="F:RNA binding"/>
    <property type="evidence" value="ECO:0007669"/>
    <property type="project" value="UniProtKB-UniRule"/>
</dbReference>
<dbReference type="Proteomes" id="UP000005801">
    <property type="component" value="Unassembled WGS sequence"/>
</dbReference>
<evidence type="ECO:0000256" key="1">
    <source>
        <dbReference type="ARBA" id="ARBA00022884"/>
    </source>
</evidence>
<keyword evidence="1 2" id="KW-0694">RNA-binding</keyword>
<feature type="domain" description="CRM" evidence="3">
    <location>
        <begin position="3"/>
        <end position="100"/>
    </location>
</feature>
<name>A6GAH3_9BACT</name>